<organism evidence="1 2">
    <name type="scientific">Tribonema minus</name>
    <dbReference type="NCBI Taxonomy" id="303371"/>
    <lineage>
        <taxon>Eukaryota</taxon>
        <taxon>Sar</taxon>
        <taxon>Stramenopiles</taxon>
        <taxon>Ochrophyta</taxon>
        <taxon>PX clade</taxon>
        <taxon>Xanthophyceae</taxon>
        <taxon>Tribonematales</taxon>
        <taxon>Tribonemataceae</taxon>
        <taxon>Tribonema</taxon>
    </lineage>
</organism>
<comment type="caution">
    <text evidence="1">The sequence shown here is derived from an EMBL/GenBank/DDBJ whole genome shotgun (WGS) entry which is preliminary data.</text>
</comment>
<gene>
    <name evidence="1" type="ORF">JKP88DRAFT_265843</name>
</gene>
<keyword evidence="2" id="KW-1185">Reference proteome</keyword>
<dbReference type="EMBL" id="JAFCMP010000551">
    <property type="protein sequence ID" value="KAG5175310.1"/>
    <property type="molecule type" value="Genomic_DNA"/>
</dbReference>
<dbReference type="AlphaFoldDB" id="A0A835YKJ1"/>
<accession>A0A835YKJ1</accession>
<proteinExistence type="predicted"/>
<evidence type="ECO:0000313" key="1">
    <source>
        <dbReference type="EMBL" id="KAG5175310.1"/>
    </source>
</evidence>
<dbReference type="Proteomes" id="UP000664859">
    <property type="component" value="Unassembled WGS sequence"/>
</dbReference>
<name>A0A835YKJ1_9STRA</name>
<evidence type="ECO:0000313" key="2">
    <source>
        <dbReference type="Proteomes" id="UP000664859"/>
    </source>
</evidence>
<protein>
    <submittedName>
        <fullName evidence="1">Uncharacterized protein</fullName>
    </submittedName>
</protein>
<sequence length="204" mass="22100">MDGDSAEDADDGTASKGFWLYLWPVSRTVRAMYMETLAQGTWDAKWLFKTSIYAAAQSLGTFQLARKRGLPVSVLDGQCACRVVGASRSLELVRAAAKAGDQAPVAGAPRDCKHILAAEQHAHAQHMVAGPAAAAAVAGRIAWREAIVNDMRLLASLRLFNPKLTLMSSRFDAVERAVQLGKVKYAWHARTGADLIPANYLLYT</sequence>
<reference evidence="1" key="1">
    <citation type="submission" date="2021-02" db="EMBL/GenBank/DDBJ databases">
        <title>First Annotated Genome of the Yellow-green Alga Tribonema minus.</title>
        <authorList>
            <person name="Mahan K.M."/>
        </authorList>
    </citation>
    <scope>NUCLEOTIDE SEQUENCE</scope>
    <source>
        <strain evidence="1">UTEX B ZZ1240</strain>
    </source>
</reference>